<protein>
    <submittedName>
        <fullName evidence="1">Uncharacterized protein</fullName>
    </submittedName>
</protein>
<proteinExistence type="predicted"/>
<evidence type="ECO:0000313" key="1">
    <source>
        <dbReference type="EMBL" id="BDD00194.1"/>
    </source>
</evidence>
<name>A0ABM7VGV7_9BACT</name>
<gene>
    <name evidence="1" type="ORF">PEPS_24740</name>
</gene>
<dbReference type="Proteomes" id="UP001354989">
    <property type="component" value="Chromosome"/>
</dbReference>
<sequence length="49" mass="5903">MKILTIVENLHLFSFFREINIQINVPFLKTILYLWGLPEGRQIIIYQII</sequence>
<evidence type="ECO:0000313" key="2">
    <source>
        <dbReference type="Proteomes" id="UP001354989"/>
    </source>
</evidence>
<keyword evidence="2" id="KW-1185">Reference proteome</keyword>
<reference evidence="1 2" key="1">
    <citation type="submission" date="2021-12" db="EMBL/GenBank/DDBJ databases">
        <title>Genome sequencing of bacteria with rrn-lacking chromosome and rrn-plasmid.</title>
        <authorList>
            <person name="Anda M."/>
            <person name="Iwasaki W."/>
        </authorList>
    </citation>
    <scope>NUCLEOTIDE SEQUENCE [LARGE SCALE GENOMIC DNA]</scope>
    <source>
        <strain evidence="1 2">NBRC 101262</strain>
    </source>
</reference>
<dbReference type="EMBL" id="AP025292">
    <property type="protein sequence ID" value="BDD00194.1"/>
    <property type="molecule type" value="Genomic_DNA"/>
</dbReference>
<accession>A0ABM7VGV7</accession>
<organism evidence="1 2">
    <name type="scientific">Persicobacter psychrovividus</name>
    <dbReference type="NCBI Taxonomy" id="387638"/>
    <lineage>
        <taxon>Bacteria</taxon>
        <taxon>Pseudomonadati</taxon>
        <taxon>Bacteroidota</taxon>
        <taxon>Cytophagia</taxon>
        <taxon>Cytophagales</taxon>
        <taxon>Persicobacteraceae</taxon>
        <taxon>Persicobacter</taxon>
    </lineage>
</organism>